<dbReference type="SUPFAM" id="SSF56112">
    <property type="entry name" value="Protein kinase-like (PK-like)"/>
    <property type="match status" value="1"/>
</dbReference>
<dbReference type="AlphaFoldDB" id="A0A1G2BCU9"/>
<dbReference type="InterPro" id="IPR002575">
    <property type="entry name" value="Aminoglycoside_PTrfase"/>
</dbReference>
<dbReference type="Proteomes" id="UP000176420">
    <property type="component" value="Unassembled WGS sequence"/>
</dbReference>
<protein>
    <recommendedName>
        <fullName evidence="1">Aminoglycoside phosphotransferase domain-containing protein</fullName>
    </recommendedName>
</protein>
<dbReference type="Pfam" id="PF01636">
    <property type="entry name" value="APH"/>
    <property type="match status" value="1"/>
</dbReference>
<evidence type="ECO:0000313" key="3">
    <source>
        <dbReference type="Proteomes" id="UP000176420"/>
    </source>
</evidence>
<gene>
    <name evidence="2" type="ORF">A2319_01890</name>
</gene>
<sequence length="316" mass="36621">MKYENLKIKHAIRSGIIKFYGFNISSMSFIPVGQESYCYIVTNESGNKFFAKFCNKGNIIKSITEINKLLVALNQLDFIIAPIEVDNRTVFPLLDGMLYLFPYFKGDVIRSGNEKWNKELTAKMTDVMADIHKSTHLINAALPKEDFKNNFAKRFEIIQKLLKLNSITDLELSRILEGNENLITETIIQHINLGEKYRSMGVKFVLTHGDITGLNILQTKAGLKLTDWDGAMFSPAERDINFLLDNPNFSLDNYQKKAERDVIYNELCHYYGQQWSLESIIQNAEVLLQKENEFIDKKEYLDEIVEYLDHFKKETE</sequence>
<reference evidence="2 3" key="1">
    <citation type="journal article" date="2016" name="Nat. Commun.">
        <title>Thousands of microbial genomes shed light on interconnected biogeochemical processes in an aquifer system.</title>
        <authorList>
            <person name="Anantharaman K."/>
            <person name="Brown C.T."/>
            <person name="Hug L.A."/>
            <person name="Sharon I."/>
            <person name="Castelle C.J."/>
            <person name="Probst A.J."/>
            <person name="Thomas B.C."/>
            <person name="Singh A."/>
            <person name="Wilkins M.J."/>
            <person name="Karaoz U."/>
            <person name="Brodie E.L."/>
            <person name="Williams K.H."/>
            <person name="Hubbard S.S."/>
            <person name="Banfield J.F."/>
        </authorList>
    </citation>
    <scope>NUCLEOTIDE SEQUENCE [LARGE SCALE GENOMIC DNA]</scope>
</reference>
<comment type="caution">
    <text evidence="2">The sequence shown here is derived from an EMBL/GenBank/DDBJ whole genome shotgun (WGS) entry which is preliminary data.</text>
</comment>
<dbReference type="Gene3D" id="3.30.200.20">
    <property type="entry name" value="Phosphorylase Kinase, domain 1"/>
    <property type="match status" value="1"/>
</dbReference>
<dbReference type="Gene3D" id="1.10.510.10">
    <property type="entry name" value="Transferase(Phosphotransferase) domain 1"/>
    <property type="match status" value="1"/>
</dbReference>
<evidence type="ECO:0000313" key="2">
    <source>
        <dbReference type="EMBL" id="OGY87053.1"/>
    </source>
</evidence>
<feature type="domain" description="Aminoglycoside phosphotransferase" evidence="1">
    <location>
        <begin position="28"/>
        <end position="245"/>
    </location>
</feature>
<accession>A0A1G2BCU9</accession>
<evidence type="ECO:0000259" key="1">
    <source>
        <dbReference type="Pfam" id="PF01636"/>
    </source>
</evidence>
<dbReference type="InterPro" id="IPR011009">
    <property type="entry name" value="Kinase-like_dom_sf"/>
</dbReference>
<organism evidence="2 3">
    <name type="scientific">Candidatus Kerfeldbacteria bacterium RIFOXYB2_FULL_38_14</name>
    <dbReference type="NCBI Taxonomy" id="1798547"/>
    <lineage>
        <taxon>Bacteria</taxon>
        <taxon>Candidatus Kerfeldiibacteriota</taxon>
    </lineage>
</organism>
<name>A0A1G2BCU9_9BACT</name>
<proteinExistence type="predicted"/>
<dbReference type="Gene3D" id="1.20.58.840">
    <property type="match status" value="1"/>
</dbReference>
<dbReference type="EMBL" id="MHKI01000013">
    <property type="protein sequence ID" value="OGY87053.1"/>
    <property type="molecule type" value="Genomic_DNA"/>
</dbReference>